<dbReference type="AlphaFoldDB" id="A0A9X3UJE3"/>
<comment type="caution">
    <text evidence="6">The sequence shown here is derived from an EMBL/GenBank/DDBJ whole genome shotgun (WGS) entry which is preliminary data.</text>
</comment>
<keyword evidence="3" id="KW-0408">Iron</keyword>
<dbReference type="Gene3D" id="3.60.21.10">
    <property type="match status" value="1"/>
</dbReference>
<evidence type="ECO:0000256" key="1">
    <source>
        <dbReference type="ARBA" id="ARBA00022723"/>
    </source>
</evidence>
<protein>
    <submittedName>
        <fullName evidence="6">Phosphodiesterase</fullName>
    </submittedName>
</protein>
<name>A0A9X3UJE3_9HYPH</name>
<evidence type="ECO:0000313" key="7">
    <source>
        <dbReference type="Proteomes" id="UP001151234"/>
    </source>
</evidence>
<evidence type="ECO:0000256" key="3">
    <source>
        <dbReference type="ARBA" id="ARBA00023004"/>
    </source>
</evidence>
<dbReference type="RefSeq" id="WP_267989093.1">
    <property type="nucleotide sequence ID" value="NZ_JAPJZI010000001.1"/>
</dbReference>
<keyword evidence="2" id="KW-0378">Hydrolase</keyword>
<keyword evidence="1" id="KW-0479">Metal-binding</keyword>
<dbReference type="Pfam" id="PF00149">
    <property type="entry name" value="Metallophos"/>
    <property type="match status" value="1"/>
</dbReference>
<dbReference type="InterPro" id="IPR026575">
    <property type="entry name" value="GpdQ/CpdA-like"/>
</dbReference>
<dbReference type="GO" id="GO:0046872">
    <property type="term" value="F:metal ion binding"/>
    <property type="evidence" value="ECO:0007669"/>
    <property type="project" value="UniProtKB-KW"/>
</dbReference>
<evidence type="ECO:0000256" key="4">
    <source>
        <dbReference type="ARBA" id="ARBA00025742"/>
    </source>
</evidence>
<dbReference type="InterPro" id="IPR029052">
    <property type="entry name" value="Metallo-depent_PP-like"/>
</dbReference>
<dbReference type="InterPro" id="IPR050884">
    <property type="entry name" value="CNP_phosphodiesterase-III"/>
</dbReference>
<accession>A0A9X3UJE3</accession>
<dbReference type="GO" id="GO:0004112">
    <property type="term" value="F:cyclic-nucleotide phosphodiesterase activity"/>
    <property type="evidence" value="ECO:0007669"/>
    <property type="project" value="InterPro"/>
</dbReference>
<dbReference type="SUPFAM" id="SSF56300">
    <property type="entry name" value="Metallo-dependent phosphatases"/>
    <property type="match status" value="1"/>
</dbReference>
<dbReference type="InterPro" id="IPR004843">
    <property type="entry name" value="Calcineurin-like_PHP"/>
</dbReference>
<reference evidence="6" key="1">
    <citation type="submission" date="2022-11" db="EMBL/GenBank/DDBJ databases">
        <title>Draft genome sequence of Hoeflea poritis E7-10 and Hoeflea prorocentri PM5-8, separated from scleractinian coral Porites lutea and marine dinoflagellate.</title>
        <authorList>
            <person name="Zhang G."/>
            <person name="Wei Q."/>
            <person name="Cai L."/>
        </authorList>
    </citation>
    <scope>NUCLEOTIDE SEQUENCE</scope>
    <source>
        <strain evidence="6">PM5-8</strain>
    </source>
</reference>
<evidence type="ECO:0000259" key="5">
    <source>
        <dbReference type="Pfam" id="PF00149"/>
    </source>
</evidence>
<comment type="similarity">
    <text evidence="4">Belongs to the cyclic nucleotide phosphodiesterase class-III family.</text>
</comment>
<gene>
    <name evidence="6" type="ORF">OQ273_03520</name>
</gene>
<dbReference type="PANTHER" id="PTHR42988">
    <property type="entry name" value="PHOSPHOHYDROLASE"/>
    <property type="match status" value="1"/>
</dbReference>
<proteinExistence type="inferred from homology"/>
<dbReference type="EMBL" id="JAPJZI010000001">
    <property type="protein sequence ID" value="MDA5397636.1"/>
    <property type="molecule type" value="Genomic_DNA"/>
</dbReference>
<feature type="domain" description="Calcineurin-like phosphoesterase" evidence="5">
    <location>
        <begin position="2"/>
        <end position="197"/>
    </location>
</feature>
<dbReference type="Proteomes" id="UP001151234">
    <property type="component" value="Unassembled WGS sequence"/>
</dbReference>
<dbReference type="PANTHER" id="PTHR42988:SF2">
    <property type="entry name" value="CYCLIC NUCLEOTIDE PHOSPHODIESTERASE CBUA0032-RELATED"/>
    <property type="match status" value="1"/>
</dbReference>
<evidence type="ECO:0000256" key="2">
    <source>
        <dbReference type="ARBA" id="ARBA00022801"/>
    </source>
</evidence>
<dbReference type="CDD" id="cd07402">
    <property type="entry name" value="MPP_GpdQ"/>
    <property type="match status" value="1"/>
</dbReference>
<evidence type="ECO:0000313" key="6">
    <source>
        <dbReference type="EMBL" id="MDA5397636.1"/>
    </source>
</evidence>
<keyword evidence="7" id="KW-1185">Reference proteome</keyword>
<sequence length="287" mass="32502">MLKFIQLTDIHLIDGGRRLYGVSPESRLHAAIDSINREHDDADFVVFTGDQAHWGNEATYRVLTDAIARLNMPVKVLMGNHDHRETMIRMVPGVETDENGFVQSVMETEAGRCLFLDTKKEAPTDAGEYCPKRLGWLKQQLETADGPVLILMHHPPLKLGLKGMDIINLLDAEAFFDVLEPHVTKIRHIFFGHVHRPIFGNWRGIAFSSIRGLNHQLALDLKAPETSVPGNFEPPVYAVVLADKDQVVTHMHEFMDRSPHFELVTPEGVDGRDYSLNMRHGDWDRMA</sequence>
<organism evidence="6 7">
    <name type="scientific">Hoeflea prorocentri</name>
    <dbReference type="NCBI Taxonomy" id="1922333"/>
    <lineage>
        <taxon>Bacteria</taxon>
        <taxon>Pseudomonadati</taxon>
        <taxon>Pseudomonadota</taxon>
        <taxon>Alphaproteobacteria</taxon>
        <taxon>Hyphomicrobiales</taxon>
        <taxon>Rhizobiaceae</taxon>
        <taxon>Hoeflea</taxon>
    </lineage>
</organism>